<keyword evidence="2" id="KW-1185">Reference proteome</keyword>
<gene>
    <name evidence="1" type="ORF">MJG53_019263</name>
</gene>
<dbReference type="Proteomes" id="UP001057279">
    <property type="component" value="Linkage Group LG26"/>
</dbReference>
<organism evidence="1 2">
    <name type="scientific">Ovis ammon polii x Ovis aries</name>
    <dbReference type="NCBI Taxonomy" id="2918886"/>
    <lineage>
        <taxon>Eukaryota</taxon>
        <taxon>Metazoa</taxon>
        <taxon>Chordata</taxon>
        <taxon>Craniata</taxon>
        <taxon>Vertebrata</taxon>
        <taxon>Euteleostomi</taxon>
        <taxon>Mammalia</taxon>
        <taxon>Eutheria</taxon>
        <taxon>Laurasiatheria</taxon>
        <taxon>Artiodactyla</taxon>
        <taxon>Ruminantia</taxon>
        <taxon>Pecora</taxon>
        <taxon>Bovidae</taxon>
        <taxon>Caprinae</taxon>
        <taxon>Ovis</taxon>
    </lineage>
</organism>
<protein>
    <submittedName>
        <fullName evidence="1">Uncharacterized protein</fullName>
    </submittedName>
</protein>
<comment type="caution">
    <text evidence="1">The sequence shown here is derived from an EMBL/GenBank/DDBJ whole genome shotgun (WGS) entry which is preliminary data.</text>
</comment>
<name>A0ACB9U2K4_9CETA</name>
<sequence length="792" mass="93529">MADEAESYTFRDFSIFPRPAKYEEILWYCIPKPELIFKLEQGEQPWVLETESPSQSYPEVCRIVNQLEQSQEMHNRHFWQAPFINNKTLTIERSNVLGKMFNFSTYPVSFIKISCKCDTSGMNLKYISELIIEKNYLRKKSDDLTHVREKPYELIKNRKYVSQNEDFFPYEKIKHKTVFITYKQAHKRQGPCEHNECDKTFCNYSILMVHKIRESLYEFNEYGKTFEKVSLLKHLKLKDYEHNDKVDNFSRSNFLDTGERTFECNNLGEPFWKSVLNVTQKTCIGDKVYECNECEKAFCEKSELTKHQRVHTGEKPFECNECGKCFSRKSLLTLHQRIHTGEKPYECNVCGKSFSRNSHLIIHQRTHTGEKPYECKELHQRIHTGEKPYECSECGKTFISNSVLTIHQETHTGEKSYKCNQWGKPYKCNECGKTFSRNSGLKVHQRTHTKEKPYECNECGKSFSEKSVLMVHQRIHTGQKPYKCNECGKTFYNKSDLTKHQRTHTGKKPYECKECGKFFSRNSYLTVHQRTHTGEKRYVCIKCGKTFYYKSDYMVHKRTYRGEKSYYCDQCGKTFTCNSVLRSHQRTHTGEKPYECNDCGKSFSEKSVLICNECGKPFYHKSDLAKHQRTHTGQKPYECSHCQKTFSCNSGLKVHQRKHVREKAYECTEFGETSKKSVLTLSTSYIFFETFIHKLYLLHVRQIIGMISIIQPIFKKFWREFREYVEKCFVIKEQVTQQWNAGPLLVSVVMADAFLWHVKKVFEEEVVLRGKGPLGQRHYYGHFFPQSGRLEV</sequence>
<accession>A0ACB9U2K4</accession>
<evidence type="ECO:0000313" key="2">
    <source>
        <dbReference type="Proteomes" id="UP001057279"/>
    </source>
</evidence>
<evidence type="ECO:0000313" key="1">
    <source>
        <dbReference type="EMBL" id="KAI4555573.1"/>
    </source>
</evidence>
<dbReference type="EMBL" id="CM043051">
    <property type="protein sequence ID" value="KAI4555573.1"/>
    <property type="molecule type" value="Genomic_DNA"/>
</dbReference>
<reference evidence="1" key="1">
    <citation type="submission" date="2022-03" db="EMBL/GenBank/DDBJ databases">
        <title>Genomic analyses of argali, domestic sheep and their hybrids provide insights into chromosomal evolution, heterosis and genetic basis of agronomic traits.</title>
        <authorList>
            <person name="Li M."/>
        </authorList>
    </citation>
    <scope>NUCLEOTIDE SEQUENCE</scope>
    <source>
        <strain evidence="1">F1 hybrid</strain>
    </source>
</reference>
<proteinExistence type="predicted"/>